<dbReference type="eggNOG" id="COG4188">
    <property type="taxonomic scope" value="Bacteria"/>
</dbReference>
<evidence type="ECO:0000313" key="1">
    <source>
        <dbReference type="EMBL" id="EPX83411.1"/>
    </source>
</evidence>
<dbReference type="AlphaFoldDB" id="S9QPN7"/>
<reference evidence="2" key="1">
    <citation type="journal article" date="2014" name="Stand. Genomic Sci.">
        <title>Genome sequence of the exopolysaccharide-producing Salipiger mucosus type strain (DSM 16094(T)), a moderately halophilic member of the Roseobacter clade.</title>
        <authorList>
            <person name="Riedel T."/>
            <person name="Spring S."/>
            <person name="Fiebig A."/>
            <person name="Petersen J."/>
            <person name="Kyrpides N.C."/>
            <person name="Goker M."/>
            <person name="Klenk H.P."/>
        </authorList>
    </citation>
    <scope>NUCLEOTIDE SEQUENCE [LARGE SCALE GENOMIC DNA]</scope>
    <source>
        <strain evidence="2">DSM 16094</strain>
    </source>
</reference>
<comment type="caution">
    <text evidence="1">The sequence shown here is derived from an EMBL/GenBank/DDBJ whole genome shotgun (WGS) entry which is preliminary data.</text>
</comment>
<dbReference type="STRING" id="1123237.Salmuc_02019"/>
<dbReference type="InterPro" id="IPR029058">
    <property type="entry name" value="AB_hydrolase_fold"/>
</dbReference>
<dbReference type="EMBL" id="APVH01000015">
    <property type="protein sequence ID" value="EPX83411.1"/>
    <property type="molecule type" value="Genomic_DNA"/>
</dbReference>
<accession>S9QPN7</accession>
<dbReference type="OrthoDB" id="9814760at2"/>
<gene>
    <name evidence="1" type="ORF">Salmuc_02019</name>
</gene>
<dbReference type="HOGENOM" id="CLU_045366_1_0_5"/>
<name>S9QPN7_9RHOB</name>
<sequence length="325" mass="34487">MLKSISILLVACLCAEPGIAEPRIGVHTMTTHGEDDLRHLSLSIWYPAQEGRSLEDVGGNAVFVGQPAYRDAAMAPGPYPLVLLSHGGLRSAADSGAWLSGRLAEEGFVVVEVNGPRPESAVDAVDEIWRRPQDVSHVLDRILRDPVWSNAVDHSRIAVAGYALGGTAALALAGGAFDTDVFASSCETNEGGPDCGWYNAHGVSLASVDAGALERTHRDPRIGTAIAIDPEYADVFLAASLRAQEADIRVIWLGAPDRGRFSTAGLPQAVIESAKRYDAFPICTPKGKHVLAEDGGVVSLCDTEPAERARIHDEIADRLGVVRGQ</sequence>
<protein>
    <recommendedName>
        <fullName evidence="3">Dienelactone hydrolase</fullName>
    </recommendedName>
</protein>
<organism evidence="1 2">
    <name type="scientific">Salipiger mucosus DSM 16094</name>
    <dbReference type="NCBI Taxonomy" id="1123237"/>
    <lineage>
        <taxon>Bacteria</taxon>
        <taxon>Pseudomonadati</taxon>
        <taxon>Pseudomonadota</taxon>
        <taxon>Alphaproteobacteria</taxon>
        <taxon>Rhodobacterales</taxon>
        <taxon>Roseobacteraceae</taxon>
        <taxon>Salipiger</taxon>
    </lineage>
</organism>
<dbReference type="Gene3D" id="3.40.50.1820">
    <property type="entry name" value="alpha/beta hydrolase"/>
    <property type="match status" value="1"/>
</dbReference>
<dbReference type="Proteomes" id="UP000015347">
    <property type="component" value="Unassembled WGS sequence"/>
</dbReference>
<dbReference type="PIRSF" id="PIRSF031982">
    <property type="entry name" value="UCP031982_abhydr"/>
    <property type="match status" value="1"/>
</dbReference>
<keyword evidence="2" id="KW-1185">Reference proteome</keyword>
<proteinExistence type="predicted"/>
<dbReference type="SUPFAM" id="SSF53474">
    <property type="entry name" value="alpha/beta-Hydrolases"/>
    <property type="match status" value="1"/>
</dbReference>
<dbReference type="RefSeq" id="WP_020041298.1">
    <property type="nucleotide sequence ID" value="NZ_KE557274.1"/>
</dbReference>
<evidence type="ECO:0000313" key="2">
    <source>
        <dbReference type="Proteomes" id="UP000015347"/>
    </source>
</evidence>
<evidence type="ECO:0008006" key="3">
    <source>
        <dbReference type="Google" id="ProtNLM"/>
    </source>
</evidence>
<dbReference type="InterPro" id="IPR016986">
    <property type="entry name" value="UCP031982_abhydr"/>
</dbReference>